<dbReference type="Proteomes" id="UP000270094">
    <property type="component" value="Unassembled WGS sequence"/>
</dbReference>
<feature type="domain" description="Pch2-like N-terminal" evidence="1">
    <location>
        <begin position="32"/>
        <end position="114"/>
    </location>
</feature>
<reference evidence="2 3" key="1">
    <citation type="submission" date="2018-11" db="EMBL/GenBank/DDBJ databases">
        <authorList>
            <consortium name="Pathogen Informatics"/>
        </authorList>
    </citation>
    <scope>NUCLEOTIDE SEQUENCE [LARGE SCALE GENOMIC DNA]</scope>
</reference>
<protein>
    <recommendedName>
        <fullName evidence="1">Pch2-like N-terminal domain-containing protein</fullName>
    </recommendedName>
</protein>
<keyword evidence="3" id="KW-1185">Reference proteome</keyword>
<evidence type="ECO:0000313" key="2">
    <source>
        <dbReference type="EMBL" id="VDM84649.1"/>
    </source>
</evidence>
<gene>
    <name evidence="2" type="ORF">SVUK_LOCUS19647</name>
</gene>
<evidence type="ECO:0000313" key="3">
    <source>
        <dbReference type="Proteomes" id="UP000270094"/>
    </source>
</evidence>
<dbReference type="OrthoDB" id="10042665at2759"/>
<organism evidence="2 3">
    <name type="scientific">Strongylus vulgaris</name>
    <name type="common">Blood worm</name>
    <dbReference type="NCBI Taxonomy" id="40348"/>
    <lineage>
        <taxon>Eukaryota</taxon>
        <taxon>Metazoa</taxon>
        <taxon>Ecdysozoa</taxon>
        <taxon>Nematoda</taxon>
        <taxon>Chromadorea</taxon>
        <taxon>Rhabditida</taxon>
        <taxon>Rhabditina</taxon>
        <taxon>Rhabditomorpha</taxon>
        <taxon>Strongyloidea</taxon>
        <taxon>Strongylidae</taxon>
        <taxon>Strongylus</taxon>
    </lineage>
</organism>
<dbReference type="Pfam" id="PF22107">
    <property type="entry name" value="Pch2_N"/>
    <property type="match status" value="1"/>
</dbReference>
<accession>A0A3P7JXN5</accession>
<proteinExistence type="predicted"/>
<dbReference type="InterPro" id="IPR054330">
    <property type="entry name" value="Pch2-like_N"/>
</dbReference>
<dbReference type="EMBL" id="UYYB01131875">
    <property type="protein sequence ID" value="VDM84649.1"/>
    <property type="molecule type" value="Genomic_DNA"/>
</dbReference>
<dbReference type="AlphaFoldDB" id="A0A3P7JXN5"/>
<sequence>MIPEREDATLVSPKKCVTNGICSLPEEGTLKTFRPQVEVHLKKGIAKSQLEEKLPELETLIKQQRNIRNWIPAELVEVEMADRSKSLADLIQGIVVGCMNYPDAYPLDDILDKVRPALVKQLSAEVWLNICRFV</sequence>
<name>A0A3P7JXN5_STRVU</name>
<evidence type="ECO:0000259" key="1">
    <source>
        <dbReference type="Pfam" id="PF22107"/>
    </source>
</evidence>